<evidence type="ECO:0000256" key="2">
    <source>
        <dbReference type="ARBA" id="ARBA00006363"/>
    </source>
</evidence>
<sequence length="562" mass="63553">MFLERGFEVDHSTINRWVLAYAPLLEKRLRQFQRPHCGSIRIDETYIKIRGQWRFLYRAIDKHGNPVDFLLTAKRDLSAAKRFFKKMLKRVDSNGGRNGSDLEVMMTNRKRASERSIRVRLYSPGRPRAALRSQQVMFWQLIKQGASSEEAGVQAGASAPVGSRWFREAGGMPPSKFAKESQPFPGRYLCFSEREDIALYRAQGFGVCAIARKVGRSASTISRELRRNAATRSGGFEYRATTAQWHADRAARRPKPTKLAQNDALRQYVEDRLSGQISAPNGSIVVGPDVSWTKRRSVRRQHRRWATAWSPEQIARRLPLDYPDDPMMRISHEAIYQSLFIQGRGALRRELAACLRSGRALRVPRARRKGKGRPFVSDQIMISERPAEAEDRAVPGHWEGDLILGLKSSAIGTLVERKTRFTLLLHLPPMPGHGAGPRKKNGPALTGHGAQAVRDAITKSIQSLPGHLRKSLTWDQGAEMAQHARLKTDTGIQVFFCDPQSPWQRGSNENTNGLLRQYFPKGTDLSVHDEHTLNVVAYTLNNRPRKTLGWKTPAEMLKEVLS</sequence>
<proteinExistence type="inferred from homology"/>
<comment type="function">
    <text evidence="1">Required for the transposition of the insertion element.</text>
</comment>
<dbReference type="GO" id="GO:0003677">
    <property type="term" value="F:DNA binding"/>
    <property type="evidence" value="ECO:0007669"/>
    <property type="project" value="UniProtKB-KW"/>
</dbReference>
<dbReference type="GO" id="GO:0015074">
    <property type="term" value="P:DNA integration"/>
    <property type="evidence" value="ECO:0007669"/>
    <property type="project" value="InterPro"/>
</dbReference>
<evidence type="ECO:0000256" key="1">
    <source>
        <dbReference type="ARBA" id="ARBA00002190"/>
    </source>
</evidence>
<keyword evidence="8" id="KW-1185">Reference proteome</keyword>
<dbReference type="Gene3D" id="3.30.420.10">
    <property type="entry name" value="Ribonuclease H-like superfamily/Ribonuclease H"/>
    <property type="match status" value="1"/>
</dbReference>
<keyword evidence="4" id="KW-0238">DNA-binding</keyword>
<dbReference type="InterPro" id="IPR001598">
    <property type="entry name" value="Transposase_IS30_CS"/>
</dbReference>
<dbReference type="PANTHER" id="PTHR10948:SF23">
    <property type="entry name" value="TRANSPOSASE INSI FOR INSERTION SEQUENCE ELEMENT IS30A-RELATED"/>
    <property type="match status" value="1"/>
</dbReference>
<evidence type="ECO:0000256" key="5">
    <source>
        <dbReference type="ARBA" id="ARBA00023172"/>
    </source>
</evidence>
<dbReference type="InterPro" id="IPR032874">
    <property type="entry name" value="DDE_dom"/>
</dbReference>
<name>A0A841M978_9HYPH</name>
<dbReference type="PROSITE" id="PS01043">
    <property type="entry name" value="TRANSPOSASE_IS30"/>
    <property type="match status" value="1"/>
</dbReference>
<dbReference type="GO" id="GO:0006313">
    <property type="term" value="P:DNA transposition"/>
    <property type="evidence" value="ECO:0007669"/>
    <property type="project" value="InterPro"/>
</dbReference>
<evidence type="ECO:0000313" key="8">
    <source>
        <dbReference type="Proteomes" id="UP000555393"/>
    </source>
</evidence>
<gene>
    <name evidence="7" type="ORF">FHS77_003263</name>
</gene>
<comment type="similarity">
    <text evidence="2">Belongs to the transposase IS30 family.</text>
</comment>
<dbReference type="PROSITE" id="PS50994">
    <property type="entry name" value="INTEGRASE"/>
    <property type="match status" value="1"/>
</dbReference>
<feature type="domain" description="Integrase catalytic" evidence="6">
    <location>
        <begin position="382"/>
        <end position="561"/>
    </location>
</feature>
<dbReference type="Proteomes" id="UP000555393">
    <property type="component" value="Unassembled WGS sequence"/>
</dbReference>
<dbReference type="InterPro" id="IPR053392">
    <property type="entry name" value="Transposase_IS30-like"/>
</dbReference>
<evidence type="ECO:0000259" key="6">
    <source>
        <dbReference type="PROSITE" id="PS50994"/>
    </source>
</evidence>
<dbReference type="AlphaFoldDB" id="A0A841M978"/>
<comment type="caution">
    <text evidence="7">The sequence shown here is derived from an EMBL/GenBank/DDBJ whole genome shotgun (WGS) entry which is preliminary data.</text>
</comment>
<protein>
    <submittedName>
        <fullName evidence="7">IS30 family transposase</fullName>
    </submittedName>
</protein>
<dbReference type="InterPro" id="IPR025246">
    <property type="entry name" value="IS30-like_HTH"/>
</dbReference>
<dbReference type="EMBL" id="JACIIU010000062">
    <property type="protein sequence ID" value="MBB6262678.1"/>
    <property type="molecule type" value="Genomic_DNA"/>
</dbReference>
<dbReference type="InterPro" id="IPR001584">
    <property type="entry name" value="Integrase_cat-core"/>
</dbReference>
<dbReference type="InterPro" id="IPR036397">
    <property type="entry name" value="RNaseH_sf"/>
</dbReference>
<dbReference type="InterPro" id="IPR051917">
    <property type="entry name" value="Transposase-Integrase"/>
</dbReference>
<reference evidence="7 8" key="1">
    <citation type="submission" date="2020-08" db="EMBL/GenBank/DDBJ databases">
        <title>Genomic Encyclopedia of Type Strains, Phase IV (KMG-IV): sequencing the most valuable type-strain genomes for metagenomic binning, comparative biology and taxonomic classification.</title>
        <authorList>
            <person name="Goeker M."/>
        </authorList>
    </citation>
    <scope>NUCLEOTIDE SEQUENCE [LARGE SCALE GENOMIC DNA]</scope>
    <source>
        <strain evidence="7 8">DSM 22336</strain>
    </source>
</reference>
<accession>A0A841M978</accession>
<dbReference type="PANTHER" id="PTHR10948">
    <property type="entry name" value="TRANSPOSASE"/>
    <property type="match status" value="1"/>
</dbReference>
<dbReference type="InterPro" id="IPR012337">
    <property type="entry name" value="RNaseH-like_sf"/>
</dbReference>
<dbReference type="Pfam" id="PF13936">
    <property type="entry name" value="HTH_38"/>
    <property type="match status" value="1"/>
</dbReference>
<evidence type="ECO:0000313" key="7">
    <source>
        <dbReference type="EMBL" id="MBB6262678.1"/>
    </source>
</evidence>
<evidence type="ECO:0000256" key="3">
    <source>
        <dbReference type="ARBA" id="ARBA00022578"/>
    </source>
</evidence>
<organism evidence="7 8">
    <name type="scientific">Paenochrobactrum gallinarii</name>
    <dbReference type="NCBI Taxonomy" id="643673"/>
    <lineage>
        <taxon>Bacteria</taxon>
        <taxon>Pseudomonadati</taxon>
        <taxon>Pseudomonadota</taxon>
        <taxon>Alphaproteobacteria</taxon>
        <taxon>Hyphomicrobiales</taxon>
        <taxon>Brucellaceae</taxon>
        <taxon>Paenochrobactrum</taxon>
    </lineage>
</organism>
<dbReference type="NCBIfam" id="NF033563">
    <property type="entry name" value="transpos_IS30"/>
    <property type="match status" value="2"/>
</dbReference>
<dbReference type="GO" id="GO:0005829">
    <property type="term" value="C:cytosol"/>
    <property type="evidence" value="ECO:0007669"/>
    <property type="project" value="TreeGrafter"/>
</dbReference>
<keyword evidence="3" id="KW-0815">Transposition</keyword>
<dbReference type="GO" id="GO:0004803">
    <property type="term" value="F:transposase activity"/>
    <property type="evidence" value="ECO:0007669"/>
    <property type="project" value="InterPro"/>
</dbReference>
<dbReference type="Pfam" id="PF13610">
    <property type="entry name" value="DDE_Tnp_IS240"/>
    <property type="match status" value="1"/>
</dbReference>
<keyword evidence="5" id="KW-0233">DNA recombination</keyword>
<dbReference type="SUPFAM" id="SSF53098">
    <property type="entry name" value="Ribonuclease H-like"/>
    <property type="match status" value="1"/>
</dbReference>
<evidence type="ECO:0000256" key="4">
    <source>
        <dbReference type="ARBA" id="ARBA00023125"/>
    </source>
</evidence>